<dbReference type="InterPro" id="IPR049052">
    <property type="entry name" value="nSTAND1"/>
</dbReference>
<dbReference type="Proteomes" id="UP000253303">
    <property type="component" value="Unassembled WGS sequence"/>
</dbReference>
<feature type="repeat" description="WD" evidence="3">
    <location>
        <begin position="1145"/>
        <end position="1179"/>
    </location>
</feature>
<proteinExistence type="predicted"/>
<evidence type="ECO:0000256" key="4">
    <source>
        <dbReference type="SAM" id="MobiDB-lite"/>
    </source>
</evidence>
<gene>
    <name evidence="7" type="ORF">DP939_04795</name>
</gene>
<dbReference type="PRINTS" id="PR00320">
    <property type="entry name" value="GPROTEINBRPT"/>
</dbReference>
<evidence type="ECO:0000259" key="6">
    <source>
        <dbReference type="Pfam" id="PF20703"/>
    </source>
</evidence>
<dbReference type="InterPro" id="IPR001680">
    <property type="entry name" value="WD40_rpt"/>
</dbReference>
<dbReference type="GO" id="GO:0003677">
    <property type="term" value="F:DNA binding"/>
    <property type="evidence" value="ECO:0007669"/>
    <property type="project" value="UniProtKB-KW"/>
</dbReference>
<dbReference type="PANTHER" id="PTHR19848:SF8">
    <property type="entry name" value="F-BOX AND WD REPEAT DOMAIN CONTAINING 7"/>
    <property type="match status" value="1"/>
</dbReference>
<dbReference type="PROSITE" id="PS50082">
    <property type="entry name" value="WD_REPEATS_2"/>
    <property type="match status" value="13"/>
</dbReference>
<keyword evidence="1 3" id="KW-0853">WD repeat</keyword>
<keyword evidence="5" id="KW-0472">Membrane</keyword>
<dbReference type="PROSITE" id="PS50294">
    <property type="entry name" value="WD_REPEATS_REGION"/>
    <property type="match status" value="9"/>
</dbReference>
<evidence type="ECO:0000256" key="5">
    <source>
        <dbReference type="SAM" id="Phobius"/>
    </source>
</evidence>
<evidence type="ECO:0000256" key="1">
    <source>
        <dbReference type="ARBA" id="ARBA00022574"/>
    </source>
</evidence>
<feature type="compositionally biased region" description="Gly residues" evidence="4">
    <location>
        <begin position="1252"/>
        <end position="1272"/>
    </location>
</feature>
<feature type="region of interest" description="Disordered" evidence="4">
    <location>
        <begin position="1238"/>
        <end position="1296"/>
    </location>
</feature>
<keyword evidence="2" id="KW-0677">Repeat</keyword>
<evidence type="ECO:0000256" key="3">
    <source>
        <dbReference type="PROSITE-ProRule" id="PRU00221"/>
    </source>
</evidence>
<dbReference type="PANTHER" id="PTHR19848">
    <property type="entry name" value="WD40 REPEAT PROTEIN"/>
    <property type="match status" value="1"/>
</dbReference>
<reference evidence="7 8" key="1">
    <citation type="submission" date="2018-06" db="EMBL/GenBank/DDBJ databases">
        <title>Sphaerisporangium craniellae sp. nov., isolated from a marine sponge in the South China Sea.</title>
        <authorList>
            <person name="Li L."/>
        </authorList>
    </citation>
    <scope>NUCLEOTIDE SEQUENCE [LARGE SCALE GENOMIC DNA]</scope>
    <source>
        <strain evidence="7 8">LHW63015</strain>
    </source>
</reference>
<organism evidence="7 8">
    <name type="scientific">Spongiactinospora rosea</name>
    <dbReference type="NCBI Taxonomy" id="2248750"/>
    <lineage>
        <taxon>Bacteria</taxon>
        <taxon>Bacillati</taxon>
        <taxon>Actinomycetota</taxon>
        <taxon>Actinomycetes</taxon>
        <taxon>Streptosporangiales</taxon>
        <taxon>Streptosporangiaceae</taxon>
        <taxon>Spongiactinospora</taxon>
    </lineage>
</organism>
<feature type="compositionally biased region" description="Gly residues" evidence="4">
    <location>
        <begin position="1286"/>
        <end position="1296"/>
    </location>
</feature>
<evidence type="ECO:0000313" key="8">
    <source>
        <dbReference type="Proteomes" id="UP000253303"/>
    </source>
</evidence>
<dbReference type="Gene3D" id="2.130.10.10">
    <property type="entry name" value="YVTN repeat-like/Quinoprotein amine dehydrogenase"/>
    <property type="match status" value="6"/>
</dbReference>
<dbReference type="InterPro" id="IPR036322">
    <property type="entry name" value="WD40_repeat_dom_sf"/>
</dbReference>
<feature type="transmembrane region" description="Helical" evidence="5">
    <location>
        <begin position="512"/>
        <end position="537"/>
    </location>
</feature>
<keyword evidence="7" id="KW-0238">DNA-binding</keyword>
<feature type="repeat" description="WD" evidence="3">
    <location>
        <begin position="849"/>
        <end position="882"/>
    </location>
</feature>
<dbReference type="InterPro" id="IPR020472">
    <property type="entry name" value="WD40_PAC1"/>
</dbReference>
<evidence type="ECO:0000313" key="7">
    <source>
        <dbReference type="EMBL" id="RBQ21988.1"/>
    </source>
</evidence>
<feature type="repeat" description="WD" evidence="3">
    <location>
        <begin position="597"/>
        <end position="638"/>
    </location>
</feature>
<dbReference type="Pfam" id="PF20703">
    <property type="entry name" value="nSTAND1"/>
    <property type="match status" value="1"/>
</dbReference>
<keyword evidence="5" id="KW-0812">Transmembrane</keyword>
<feature type="repeat" description="WD" evidence="3">
    <location>
        <begin position="682"/>
        <end position="723"/>
    </location>
</feature>
<dbReference type="EMBL" id="QMEY01000001">
    <property type="protein sequence ID" value="RBQ21988.1"/>
    <property type="molecule type" value="Genomic_DNA"/>
</dbReference>
<feature type="repeat" description="WD" evidence="3">
    <location>
        <begin position="640"/>
        <end position="681"/>
    </location>
</feature>
<feature type="repeat" description="WD" evidence="3">
    <location>
        <begin position="975"/>
        <end position="1016"/>
    </location>
</feature>
<feature type="domain" description="Novel STAND NTPase 1" evidence="6">
    <location>
        <begin position="60"/>
        <end position="465"/>
    </location>
</feature>
<keyword evidence="5" id="KW-1133">Transmembrane helix</keyword>
<dbReference type="Pfam" id="PF00400">
    <property type="entry name" value="WD40"/>
    <property type="match status" value="12"/>
</dbReference>
<comment type="caution">
    <text evidence="7">The sequence shown here is derived from an EMBL/GenBank/DDBJ whole genome shotgun (WGS) entry which is preliminary data.</text>
</comment>
<feature type="repeat" description="WD" evidence="3">
    <location>
        <begin position="942"/>
        <end position="974"/>
    </location>
</feature>
<dbReference type="SUPFAM" id="SSF50978">
    <property type="entry name" value="WD40 repeat-like"/>
    <property type="match status" value="2"/>
</dbReference>
<feature type="repeat" description="WD" evidence="3">
    <location>
        <begin position="808"/>
        <end position="849"/>
    </location>
</feature>
<evidence type="ECO:0000256" key="2">
    <source>
        <dbReference type="ARBA" id="ARBA00022737"/>
    </source>
</evidence>
<feature type="repeat" description="WD" evidence="3">
    <location>
        <begin position="1059"/>
        <end position="1100"/>
    </location>
</feature>
<sequence>MFTMLLAWLERRLRALGGVVQRGVVFGSGHVTQIAGDQTIIYRPGAPQRSRPGTGGGLCPYPGMAAFEEAEARWFYGRDALVAELVGRLDRRVVGGGIQMVVAPSGAGKSSLLRAGLLPRLGAMALPGSARRPVVVLTPTADPLAALAGGICSLTGEDVEAVAAVLSVDPGACVPMLARALAGRGGGDGEAPPDRVVVVVDQFEELFSLCGVASRRVAFVAALSRLATGHVGLVVVALRADFFADCLAVDRLRAALRDDPLLVGAMSAPQVREAIVCPAEDVGLEVEPGLVEVLLSDLGVSDRDAEGGYEVGRLPLLAHALRAAWNNRDGVTLTVQGYRDTGGIRGAIATTAERTFLALDDDGRRAARWMFLRLVRIGDGVHDTRQRVRTADLAQAGESVEVVVNAFTEARMLTRDRDIVEISHEALLREWPRLRRWLDDDRAGRLTQQDLEEAAAAWQRDRRDPAALYRGSRLDAAVTWAARSASDEASRTAQAFLAASVRLRRRAARRRTALVTVLAVLLALTGGAAVVATHYAATANGQRTLALPRQLAAQSQLLLDVDPRLAARLAATAWHLAPGVESRHVLLDTWSSARDVLTGQGGAMASVAFSPDGALVAGAGGDGTVRLWRVSDRRPVGAPMTGHDGMVNAVAFSPDGGTLASAGDDGTVRLWRVATRTPLGVWIRHTQDAETIAFSPDGGMLASAGDDRVIRLRGITTSREDALAGHTTEINSIAFSANGARLLSADAGGAVRRWDVASGRGEVLVEGGDTDESIEALVLRPGSRTLARAGDGGEIRLWDAATGRGTTLEGHAGDVQSMAFSPDGRTLASAGSDTTARLWDVETGRGVTLEGHTQDLTSVAFSPDGRSLASASEDGTIRLWDIGGSREAVLRGATDDVRAVAVHPGGTMVAAAGDDGRPMLWRLATRRRLDGPPTARLGRTLALAFSPDGGALAAGGDDGRVRLWHLADRRPSVTVADHAGQIRALAFSPDGGAVAVAGEGTAVGVWRPASARRVLLHGNTDDVNAVAYSPDGALLAGGGDDATIRLWWAATGRPRGVPLTGHRADVRSVAFSPDGAVLASGSEDGTVRVWDVATHRQVGPDMTGHTGAVRSVVWHPGGATLASGGEDGTVRLWDVATHRQIGPDMTGYVGIVRSVAWTPDGATLVAGDEEGTIRLHDVRLPADPFAKVCAIAAGSLTPRQWARYLPDQPYLRVCPEPAGFQEQSALDDLSEVDDVGRAQTQAGPGRGRRRGGGPGRAGGVLRPGGTERGGPTGQRARVVRRDARARGGGVRAGRRA</sequence>
<name>A0A366M6W6_9ACTN</name>
<feature type="repeat" description="WD" evidence="3">
    <location>
        <begin position="890"/>
        <end position="931"/>
    </location>
</feature>
<protein>
    <submittedName>
        <fullName evidence="7">DNA-binding protein</fullName>
    </submittedName>
</protein>
<dbReference type="InterPro" id="IPR015943">
    <property type="entry name" value="WD40/YVTN_repeat-like_dom_sf"/>
</dbReference>
<accession>A0A366M6W6</accession>
<feature type="repeat" description="WD" evidence="3">
    <location>
        <begin position="1016"/>
        <end position="1047"/>
    </location>
</feature>
<feature type="repeat" description="WD" evidence="3">
    <location>
        <begin position="1102"/>
        <end position="1143"/>
    </location>
</feature>
<feature type="repeat" description="WD" evidence="3">
    <location>
        <begin position="723"/>
        <end position="764"/>
    </location>
</feature>
<dbReference type="PROSITE" id="PS00678">
    <property type="entry name" value="WD_REPEATS_1"/>
    <property type="match status" value="4"/>
</dbReference>
<keyword evidence="8" id="KW-1185">Reference proteome</keyword>
<dbReference type="InterPro" id="IPR019775">
    <property type="entry name" value="WD40_repeat_CS"/>
</dbReference>
<dbReference type="SMART" id="SM00320">
    <property type="entry name" value="WD40"/>
    <property type="match status" value="14"/>
</dbReference>
<dbReference type="CDD" id="cd00200">
    <property type="entry name" value="WD40"/>
    <property type="match status" value="2"/>
</dbReference>